<dbReference type="GO" id="GO:0006635">
    <property type="term" value="P:fatty acid beta-oxidation"/>
    <property type="evidence" value="ECO:0007669"/>
    <property type="project" value="TreeGrafter"/>
</dbReference>
<dbReference type="CDD" id="cd06558">
    <property type="entry name" value="crotonase-like"/>
    <property type="match status" value="1"/>
</dbReference>
<sequence length="302" mass="33157">MAIVLTRSLPSSIVLIRLRSALNKMPPRSVCTNSDIDALASAHARFRSLGEGSVLLEKNKMTGIATITLQHQEKKNALSGQMMVQLADAVSELESWQEGRGLIFRAVGDFFCSGGDLTVVQKISNNADGDLMCRLMQDTTTRLHRLPLVSVCLVHGRAIGGGAELTTATDFRLFTEAGRVQFVQGFMGVSTGWGGGTRLARLLGARKALDWLLTARPIHASEALDCGFADNIVQQDAVYDEAHQWLQERLKFHPDVIRAFKKTVTGACDNDVEQSLLNERKLFSPLWGGPENLRMLQKGTKH</sequence>
<name>A0A8B7PGH3_HYAAZ</name>
<dbReference type="OrthoDB" id="448450at2759"/>
<dbReference type="Proteomes" id="UP000694843">
    <property type="component" value="Unplaced"/>
</dbReference>
<dbReference type="AlphaFoldDB" id="A0A8B7PGH3"/>
<keyword evidence="2" id="KW-1185">Reference proteome</keyword>
<dbReference type="OMA" id="FTICRPE"/>
<dbReference type="GO" id="GO:0016829">
    <property type="term" value="F:lyase activity"/>
    <property type="evidence" value="ECO:0007669"/>
    <property type="project" value="UniProtKB-KW"/>
</dbReference>
<dbReference type="SUPFAM" id="SSF52096">
    <property type="entry name" value="ClpP/crotonase"/>
    <property type="match status" value="1"/>
</dbReference>
<dbReference type="FunFam" id="3.90.226.10:FF:000109">
    <property type="entry name" value="Enoyl-CoA hydratase, putative"/>
    <property type="match status" value="1"/>
</dbReference>
<evidence type="ECO:0000313" key="3">
    <source>
        <dbReference type="RefSeq" id="XP_018025244.2"/>
    </source>
</evidence>
<reference evidence="3" key="1">
    <citation type="submission" date="2025-08" db="UniProtKB">
        <authorList>
            <consortium name="RefSeq"/>
        </authorList>
    </citation>
    <scope>IDENTIFICATION</scope>
    <source>
        <tissue evidence="3">Whole organism</tissue>
    </source>
</reference>
<dbReference type="GO" id="GO:0005829">
    <property type="term" value="C:cytosol"/>
    <property type="evidence" value="ECO:0007669"/>
    <property type="project" value="TreeGrafter"/>
</dbReference>
<evidence type="ECO:0000256" key="1">
    <source>
        <dbReference type="ARBA" id="ARBA00023239"/>
    </source>
</evidence>
<keyword evidence="1" id="KW-0456">Lyase</keyword>
<dbReference type="GeneID" id="108680841"/>
<dbReference type="InterPro" id="IPR029045">
    <property type="entry name" value="ClpP/crotonase-like_dom_sf"/>
</dbReference>
<evidence type="ECO:0000313" key="2">
    <source>
        <dbReference type="Proteomes" id="UP000694843"/>
    </source>
</evidence>
<proteinExistence type="predicted"/>
<protein>
    <submittedName>
        <fullName evidence="3">Ethylmalonyl-CoA decarboxylase-like</fullName>
    </submittedName>
</protein>
<dbReference type="PANTHER" id="PTHR11941">
    <property type="entry name" value="ENOYL-COA HYDRATASE-RELATED"/>
    <property type="match status" value="1"/>
</dbReference>
<dbReference type="Pfam" id="PF00378">
    <property type="entry name" value="ECH_1"/>
    <property type="match status" value="1"/>
</dbReference>
<dbReference type="PANTHER" id="PTHR11941:SF27">
    <property type="entry name" value="ETHYLMALONYL-COA DECARBOXYLASE"/>
    <property type="match status" value="1"/>
</dbReference>
<organism evidence="2 3">
    <name type="scientific">Hyalella azteca</name>
    <name type="common">Amphipod</name>
    <dbReference type="NCBI Taxonomy" id="294128"/>
    <lineage>
        <taxon>Eukaryota</taxon>
        <taxon>Metazoa</taxon>
        <taxon>Ecdysozoa</taxon>
        <taxon>Arthropoda</taxon>
        <taxon>Crustacea</taxon>
        <taxon>Multicrustacea</taxon>
        <taxon>Malacostraca</taxon>
        <taxon>Eumalacostraca</taxon>
        <taxon>Peracarida</taxon>
        <taxon>Amphipoda</taxon>
        <taxon>Senticaudata</taxon>
        <taxon>Talitrida</taxon>
        <taxon>Talitroidea</taxon>
        <taxon>Hyalellidae</taxon>
        <taxon>Hyalella</taxon>
    </lineage>
</organism>
<accession>A0A8B7PGH3</accession>
<dbReference type="KEGG" id="hazt:108680841"/>
<gene>
    <name evidence="3" type="primary">LOC108680841</name>
</gene>
<dbReference type="InterPro" id="IPR001753">
    <property type="entry name" value="Enoyl-CoA_hydra/iso"/>
</dbReference>
<dbReference type="Gene3D" id="3.90.226.10">
    <property type="entry name" value="2-enoyl-CoA Hydratase, Chain A, domain 1"/>
    <property type="match status" value="1"/>
</dbReference>
<dbReference type="RefSeq" id="XP_018025244.2">
    <property type="nucleotide sequence ID" value="XM_018169755.2"/>
</dbReference>